<feature type="region of interest" description="Disordered" evidence="1">
    <location>
        <begin position="63"/>
        <end position="95"/>
    </location>
</feature>
<dbReference type="EMBL" id="VDMD01000043">
    <property type="protein sequence ID" value="TRM57763.1"/>
    <property type="molecule type" value="Genomic_DNA"/>
</dbReference>
<evidence type="ECO:0000313" key="3">
    <source>
        <dbReference type="Proteomes" id="UP000320762"/>
    </source>
</evidence>
<keyword evidence="3" id="KW-1185">Reference proteome</keyword>
<proteinExistence type="predicted"/>
<dbReference type="AlphaFoldDB" id="A0A550BZ23"/>
<organism evidence="2 3">
    <name type="scientific">Schizophyllum amplum</name>
    <dbReference type="NCBI Taxonomy" id="97359"/>
    <lineage>
        <taxon>Eukaryota</taxon>
        <taxon>Fungi</taxon>
        <taxon>Dikarya</taxon>
        <taxon>Basidiomycota</taxon>
        <taxon>Agaricomycotina</taxon>
        <taxon>Agaricomycetes</taxon>
        <taxon>Agaricomycetidae</taxon>
        <taxon>Agaricales</taxon>
        <taxon>Schizophyllaceae</taxon>
        <taxon>Schizophyllum</taxon>
    </lineage>
</organism>
<evidence type="ECO:0000256" key="1">
    <source>
        <dbReference type="SAM" id="MobiDB-lite"/>
    </source>
</evidence>
<name>A0A550BZ23_9AGAR</name>
<protein>
    <submittedName>
        <fullName evidence="2">Uncharacterized protein</fullName>
    </submittedName>
</protein>
<evidence type="ECO:0000313" key="2">
    <source>
        <dbReference type="EMBL" id="TRM57763.1"/>
    </source>
</evidence>
<accession>A0A550BZ23</accession>
<reference evidence="2 3" key="1">
    <citation type="journal article" date="2019" name="New Phytol.">
        <title>Comparative genomics reveals unique wood-decay strategies and fruiting body development in the Schizophyllaceae.</title>
        <authorList>
            <person name="Almasi E."/>
            <person name="Sahu N."/>
            <person name="Krizsan K."/>
            <person name="Balint B."/>
            <person name="Kovacs G.M."/>
            <person name="Kiss B."/>
            <person name="Cseklye J."/>
            <person name="Drula E."/>
            <person name="Henrissat B."/>
            <person name="Nagy I."/>
            <person name="Chovatia M."/>
            <person name="Adam C."/>
            <person name="LaButti K."/>
            <person name="Lipzen A."/>
            <person name="Riley R."/>
            <person name="Grigoriev I.V."/>
            <person name="Nagy L.G."/>
        </authorList>
    </citation>
    <scope>NUCLEOTIDE SEQUENCE [LARGE SCALE GENOMIC DNA]</scope>
    <source>
        <strain evidence="2 3">NL-1724</strain>
    </source>
</reference>
<sequence length="164" mass="17699">MLLDLWHSRKGWAQAVSRMSCQDESNDTPLNAETDQLRWTTLLDCASFCSNGHLPLRLLTPPSTMASRCSSPSSPTPSRASSTSRVSSTGRSSFTSRALSIRALSTRALSIRASSIRATRSDTELATTASDHIGSNSDSDLLTARTLLRTSPARSSTPSRARKL</sequence>
<dbReference type="Proteomes" id="UP000320762">
    <property type="component" value="Unassembled WGS sequence"/>
</dbReference>
<gene>
    <name evidence="2" type="ORF">BD626DRAFT_207501</name>
</gene>
<comment type="caution">
    <text evidence="2">The sequence shown here is derived from an EMBL/GenBank/DDBJ whole genome shotgun (WGS) entry which is preliminary data.</text>
</comment>